<evidence type="ECO:0000313" key="2">
    <source>
        <dbReference type="EMBL" id="ATC88803.1"/>
    </source>
</evidence>
<feature type="domain" description="ApeI dehydratase-like" evidence="1">
    <location>
        <begin position="14"/>
        <end position="112"/>
    </location>
</feature>
<dbReference type="Pfam" id="PF22818">
    <property type="entry name" value="ApeI-like"/>
    <property type="match status" value="1"/>
</dbReference>
<dbReference type="PIRSF" id="PIRSF030962">
    <property type="entry name" value="Dehydrase_ECs4332_prd"/>
    <property type="match status" value="1"/>
</dbReference>
<dbReference type="OrthoDB" id="9812842at2"/>
<dbReference type="Gene3D" id="3.10.129.10">
    <property type="entry name" value="Hotdog Thioesterase"/>
    <property type="match status" value="1"/>
</dbReference>
<proteinExistence type="predicted"/>
<dbReference type="SUPFAM" id="SSF54637">
    <property type="entry name" value="Thioesterase/thiol ester dehydrase-isomerase"/>
    <property type="match status" value="1"/>
</dbReference>
<sequence>MTDFVYKPICEVIEQSPEHVLLRLKIPENLFYFQGHFSLAPILPGVAQLDWVMHYLTKYLNVDCQKAISVDALKFQIIVKPNYEVDLLLKKIKNTKFSFSYSSEHGQHASGKVVLNDE</sequence>
<dbReference type="Proteomes" id="UP000016505">
    <property type="component" value="Chromosome II"/>
</dbReference>
<name>A0A290S9R1_9GAMM</name>
<dbReference type="KEGG" id="part:PARC_b0623"/>
<dbReference type="InterPro" id="IPR029069">
    <property type="entry name" value="HotDog_dom_sf"/>
</dbReference>
<protein>
    <recommendedName>
        <fullName evidence="1">ApeI dehydratase-like domain-containing protein</fullName>
    </recommendedName>
</protein>
<dbReference type="AlphaFoldDB" id="A0A290S9R1"/>
<dbReference type="InterPro" id="IPR054545">
    <property type="entry name" value="ApeI-like"/>
</dbReference>
<accession>A0A290S9R1</accession>
<dbReference type="EMBL" id="CP011026">
    <property type="protein sequence ID" value="ATC88803.1"/>
    <property type="molecule type" value="Genomic_DNA"/>
</dbReference>
<evidence type="ECO:0000259" key="1">
    <source>
        <dbReference type="Pfam" id="PF22818"/>
    </source>
</evidence>
<evidence type="ECO:0000313" key="3">
    <source>
        <dbReference type="Proteomes" id="UP000016505"/>
    </source>
</evidence>
<dbReference type="InterPro" id="IPR016962">
    <property type="entry name" value="Dehydrase_ECs4332_prd"/>
</dbReference>
<organism evidence="2 3">
    <name type="scientific">Pseudoalteromonas arctica A 37-1-2</name>
    <dbReference type="NCBI Taxonomy" id="1117313"/>
    <lineage>
        <taxon>Bacteria</taxon>
        <taxon>Pseudomonadati</taxon>
        <taxon>Pseudomonadota</taxon>
        <taxon>Gammaproteobacteria</taxon>
        <taxon>Alteromonadales</taxon>
        <taxon>Pseudoalteromonadaceae</taxon>
        <taxon>Pseudoalteromonas</taxon>
    </lineage>
</organism>
<reference evidence="2 3" key="1">
    <citation type="journal article" date="2012" name="J. Bacteriol.">
        <title>Genome sequences of type strains of seven species of the marine bacterium Pseudoalteromonas.</title>
        <authorList>
            <person name="Xie B.B."/>
            <person name="Shu Y.L."/>
            <person name="Qin Q.L."/>
            <person name="Rong J.C."/>
            <person name="Zhang X.Y."/>
            <person name="Chen X.L."/>
            <person name="Shi M."/>
            <person name="He H.L."/>
            <person name="Zhou B.C."/>
            <person name="Zhang Y.Z."/>
        </authorList>
    </citation>
    <scope>NUCLEOTIDE SEQUENCE [LARGE SCALE GENOMIC DNA]</scope>
    <source>
        <strain evidence="2 3">A 37-1-2</strain>
    </source>
</reference>
<gene>
    <name evidence="2" type="ORF">PARC_b0623</name>
</gene>
<dbReference type="RefSeq" id="WP_010553035.1">
    <property type="nucleotide sequence ID" value="NZ_CP011026.1"/>
</dbReference>